<evidence type="ECO:0000256" key="5">
    <source>
        <dbReference type="HAMAP-Rule" id="MF_01988"/>
    </source>
</evidence>
<dbReference type="UniPathway" id="UPA00223">
    <property type="reaction ID" value="UER00999"/>
</dbReference>
<dbReference type="EC" id="6.2.1.5" evidence="5"/>
<dbReference type="SUPFAM" id="SSF52210">
    <property type="entry name" value="Succinyl-CoA synthetase domains"/>
    <property type="match status" value="1"/>
</dbReference>
<dbReference type="InterPro" id="IPR005810">
    <property type="entry name" value="CoA_lig_alpha"/>
</dbReference>
<dbReference type="Gene3D" id="3.40.50.261">
    <property type="entry name" value="Succinyl-CoA synthetase domains"/>
    <property type="match status" value="1"/>
</dbReference>
<comment type="subunit">
    <text evidence="5 8">Heterotetramer of two alpha and two beta subunits.</text>
</comment>
<evidence type="ECO:0000256" key="4">
    <source>
        <dbReference type="ARBA" id="ARBA00022741"/>
    </source>
</evidence>
<dbReference type="RefSeq" id="WP_070235763.1">
    <property type="nucleotide sequence ID" value="NZ_CP017478.1"/>
</dbReference>
<comment type="catalytic activity">
    <reaction evidence="5 8">
        <text>succinate + ATP + CoA = succinyl-CoA + ADP + phosphate</text>
        <dbReference type="Rhea" id="RHEA:17661"/>
        <dbReference type="ChEBI" id="CHEBI:30031"/>
        <dbReference type="ChEBI" id="CHEBI:30616"/>
        <dbReference type="ChEBI" id="CHEBI:43474"/>
        <dbReference type="ChEBI" id="CHEBI:57287"/>
        <dbReference type="ChEBI" id="CHEBI:57292"/>
        <dbReference type="ChEBI" id="CHEBI:456216"/>
        <dbReference type="EC" id="6.2.1.5"/>
    </reaction>
</comment>
<proteinExistence type="inferred from homology"/>
<dbReference type="InterPro" id="IPR033847">
    <property type="entry name" value="Citrt_syn/SCS-alpha_CS"/>
</dbReference>
<keyword evidence="3 5" id="KW-0436">Ligase</keyword>
<feature type="binding site" evidence="5">
    <location>
        <position position="43"/>
    </location>
    <ligand>
        <name>CoA</name>
        <dbReference type="ChEBI" id="CHEBI:57287"/>
    </ligand>
</feature>
<dbReference type="Pfam" id="PF02629">
    <property type="entry name" value="CoA_binding"/>
    <property type="match status" value="1"/>
</dbReference>
<sequence length="291" mass="30201">MSVLVNKDSKIIVQGFTGSEGTFHASQMLEYGTNVVGGVTPGKGGQTHLDRPVFNTVVEAVEKVGADVSIIFVPPAFAADAIMEAADAGIKVIICITEGIPVADMVKAKDYISDKDCRLVGPNCPGVITPGEAKVGIMPGFIFKKGKVGIVSKSGTLTYEAADQVVKQGFGITTAIGIGGDPIIGTTTKEAVELLMNDDETEAIVMIGEIGGQLEADAARWIKETGNKKPVVGFIAGQTAPKGRTMGHAGAIVGGSDDTAQAKMEILRENGIYVVESPAEIGKKVAEVLNK</sequence>
<name>A0A1D8P506_9FLAO</name>
<evidence type="ECO:0000259" key="9">
    <source>
        <dbReference type="SMART" id="SM00881"/>
    </source>
</evidence>
<dbReference type="InterPro" id="IPR016102">
    <property type="entry name" value="Succinyl-CoA_synth-like"/>
</dbReference>
<keyword evidence="4 5" id="KW-0547">Nucleotide-binding</keyword>
<feature type="binding site" evidence="5">
    <location>
        <begin position="17"/>
        <end position="20"/>
    </location>
    <ligand>
        <name>CoA</name>
        <dbReference type="ChEBI" id="CHEBI:57287"/>
    </ligand>
</feature>
<feature type="binding site" evidence="5">
    <location>
        <begin position="96"/>
        <end position="98"/>
    </location>
    <ligand>
        <name>CoA</name>
        <dbReference type="ChEBI" id="CHEBI:57287"/>
    </ligand>
</feature>
<dbReference type="KEGG" id="lul:LPB138_02660"/>
<gene>
    <name evidence="5" type="primary">sucD</name>
    <name evidence="10" type="ORF">LPB138_02660</name>
</gene>
<keyword evidence="11" id="KW-1185">Reference proteome</keyword>
<dbReference type="NCBIfam" id="NF004230">
    <property type="entry name" value="PRK05678.1"/>
    <property type="match status" value="1"/>
</dbReference>
<evidence type="ECO:0000313" key="10">
    <source>
        <dbReference type="EMBL" id="AOW19647.1"/>
    </source>
</evidence>
<dbReference type="InterPro" id="IPR003781">
    <property type="entry name" value="CoA-bd"/>
</dbReference>
<evidence type="ECO:0000313" key="11">
    <source>
        <dbReference type="Proteomes" id="UP000176050"/>
    </source>
</evidence>
<dbReference type="SUPFAM" id="SSF51735">
    <property type="entry name" value="NAD(P)-binding Rossmann-fold domains"/>
    <property type="match status" value="1"/>
</dbReference>
<keyword evidence="2 5" id="KW-0816">Tricarboxylic acid cycle</keyword>
<comment type="function">
    <text evidence="5 8">Succinyl-CoA synthetase functions in the citric acid cycle (TCA), coupling the hydrolysis of succinyl-CoA to the synthesis of either ATP or GTP and thus represents the only step of substrate-level phosphorylation in the TCA. The alpha subunit of the enzyme binds the substrates coenzyme A and phosphate, while succinate binding and nucleotide specificity is provided by the beta subunit.</text>
</comment>
<evidence type="ECO:0000256" key="2">
    <source>
        <dbReference type="ARBA" id="ARBA00022532"/>
    </source>
</evidence>
<dbReference type="AlphaFoldDB" id="A0A1D8P506"/>
<reference evidence="10 11" key="1">
    <citation type="submission" date="2016-10" db="EMBL/GenBank/DDBJ databases">
        <title>Lutibacter sp. LPB0138, isolated from marine gastropod.</title>
        <authorList>
            <person name="Kim E."/>
            <person name="Yi H."/>
        </authorList>
    </citation>
    <scope>NUCLEOTIDE SEQUENCE [LARGE SCALE GENOMIC DNA]</scope>
    <source>
        <strain evidence="10 11">LPB0138</strain>
    </source>
</reference>
<dbReference type="Proteomes" id="UP000176050">
    <property type="component" value="Chromosome"/>
</dbReference>
<feature type="binding site" evidence="5">
    <location>
        <position position="159"/>
    </location>
    <ligand>
        <name>substrate</name>
        <note>ligand shared with subunit beta</note>
    </ligand>
</feature>
<dbReference type="Pfam" id="PF00549">
    <property type="entry name" value="Ligase_CoA"/>
    <property type="match status" value="1"/>
</dbReference>
<comment type="catalytic activity">
    <reaction evidence="5">
        <text>GTP + succinate + CoA = succinyl-CoA + GDP + phosphate</text>
        <dbReference type="Rhea" id="RHEA:22120"/>
        <dbReference type="ChEBI" id="CHEBI:30031"/>
        <dbReference type="ChEBI" id="CHEBI:37565"/>
        <dbReference type="ChEBI" id="CHEBI:43474"/>
        <dbReference type="ChEBI" id="CHEBI:57287"/>
        <dbReference type="ChEBI" id="CHEBI:57292"/>
        <dbReference type="ChEBI" id="CHEBI:58189"/>
    </reaction>
</comment>
<dbReference type="GO" id="GO:0004775">
    <property type="term" value="F:succinate-CoA ligase (ADP-forming) activity"/>
    <property type="evidence" value="ECO:0007669"/>
    <property type="project" value="UniProtKB-UniRule"/>
</dbReference>
<evidence type="ECO:0000256" key="7">
    <source>
        <dbReference type="RuleBase" id="RU000677"/>
    </source>
</evidence>
<dbReference type="OrthoDB" id="9807196at2"/>
<dbReference type="Gene3D" id="3.40.50.720">
    <property type="entry name" value="NAD(P)-binding Rossmann-like Domain"/>
    <property type="match status" value="1"/>
</dbReference>
<dbReference type="GO" id="GO:0004776">
    <property type="term" value="F:succinate-CoA ligase (GDP-forming) activity"/>
    <property type="evidence" value="ECO:0007669"/>
    <property type="project" value="TreeGrafter"/>
</dbReference>
<organism evidence="10 11">
    <name type="scientific">Urechidicola croceus</name>
    <dbReference type="NCBI Taxonomy" id="1850246"/>
    <lineage>
        <taxon>Bacteria</taxon>
        <taxon>Pseudomonadati</taxon>
        <taxon>Bacteroidota</taxon>
        <taxon>Flavobacteriia</taxon>
        <taxon>Flavobacteriales</taxon>
        <taxon>Flavobacteriaceae</taxon>
        <taxon>Urechidicola</taxon>
    </lineage>
</organism>
<dbReference type="FunFam" id="3.40.50.720:FF:000002">
    <property type="entry name" value="Succinate--CoA ligase [ADP-forming] subunit alpha"/>
    <property type="match status" value="1"/>
</dbReference>
<dbReference type="PRINTS" id="PR01798">
    <property type="entry name" value="SCOASYNTHASE"/>
</dbReference>
<dbReference type="PANTHER" id="PTHR11117">
    <property type="entry name" value="SUCCINYL-COA LIGASE SUBUNIT ALPHA"/>
    <property type="match status" value="1"/>
</dbReference>
<comment type="pathway">
    <text evidence="1 5 8">Carbohydrate metabolism; tricarboxylic acid cycle; succinate from succinyl-CoA (ligase route): step 1/1.</text>
</comment>
<dbReference type="InterPro" id="IPR005811">
    <property type="entry name" value="SUCC_ACL_C"/>
</dbReference>
<dbReference type="PIRSF" id="PIRSF001553">
    <property type="entry name" value="SucCS_alpha"/>
    <property type="match status" value="1"/>
</dbReference>
<dbReference type="EMBL" id="CP017478">
    <property type="protein sequence ID" value="AOW19647.1"/>
    <property type="molecule type" value="Genomic_DNA"/>
</dbReference>
<evidence type="ECO:0000256" key="1">
    <source>
        <dbReference type="ARBA" id="ARBA00005064"/>
    </source>
</evidence>
<dbReference type="FunFam" id="3.40.50.261:FF:000006">
    <property type="entry name" value="Succinate--CoA ligase [ADP-forming] subunit alpha"/>
    <property type="match status" value="1"/>
</dbReference>
<feature type="domain" description="CoA-binding" evidence="9">
    <location>
        <begin position="4"/>
        <end position="100"/>
    </location>
</feature>
<dbReference type="SMART" id="SM00881">
    <property type="entry name" value="CoA_binding"/>
    <property type="match status" value="1"/>
</dbReference>
<evidence type="ECO:0000256" key="8">
    <source>
        <dbReference type="RuleBase" id="RU000699"/>
    </source>
</evidence>
<dbReference type="PANTHER" id="PTHR11117:SF2">
    <property type="entry name" value="SUCCINATE--COA LIGASE [ADP_GDP-FORMING] SUBUNIT ALPHA, MITOCHONDRIAL"/>
    <property type="match status" value="1"/>
</dbReference>
<dbReference type="STRING" id="1850246.LPB138_02660"/>
<evidence type="ECO:0000256" key="3">
    <source>
        <dbReference type="ARBA" id="ARBA00022598"/>
    </source>
</evidence>
<evidence type="ECO:0000256" key="6">
    <source>
        <dbReference type="PIRSR" id="PIRSR001553-1"/>
    </source>
</evidence>
<dbReference type="PROSITE" id="PS00399">
    <property type="entry name" value="SUCCINYL_COA_LIG_2"/>
    <property type="match status" value="1"/>
</dbReference>
<dbReference type="GO" id="GO:0000166">
    <property type="term" value="F:nucleotide binding"/>
    <property type="evidence" value="ECO:0007669"/>
    <property type="project" value="UniProtKB-KW"/>
</dbReference>
<dbReference type="GO" id="GO:0009361">
    <property type="term" value="C:succinate-CoA ligase complex (ADP-forming)"/>
    <property type="evidence" value="ECO:0007669"/>
    <property type="project" value="TreeGrafter"/>
</dbReference>
<dbReference type="PROSITE" id="PS01216">
    <property type="entry name" value="SUCCINYL_COA_LIG_1"/>
    <property type="match status" value="1"/>
</dbReference>
<comment type="similarity">
    <text evidence="5 7">Belongs to the succinate/malate CoA ligase alpha subunit family.</text>
</comment>
<dbReference type="GO" id="GO:0006099">
    <property type="term" value="P:tricarboxylic acid cycle"/>
    <property type="evidence" value="ECO:0007669"/>
    <property type="project" value="UniProtKB-UniRule"/>
</dbReference>
<feature type="active site" description="Tele-phosphohistidine intermediate" evidence="5 6">
    <location>
        <position position="248"/>
    </location>
</feature>
<dbReference type="NCBIfam" id="TIGR01019">
    <property type="entry name" value="sucCoAalpha"/>
    <property type="match status" value="1"/>
</dbReference>
<dbReference type="InterPro" id="IPR017440">
    <property type="entry name" value="Cit_synth/succinyl-CoA_lig_AS"/>
</dbReference>
<accession>A0A1D8P506</accession>
<protein>
    <recommendedName>
        <fullName evidence="5">Succinate--CoA ligase [ADP-forming] subunit alpha</fullName>
        <ecNumber evidence="5">6.2.1.5</ecNumber>
    </recommendedName>
    <alternativeName>
        <fullName evidence="5">Succinyl-CoA synthetase subunit alpha</fullName>
        <shortName evidence="5">SCS-alpha</shortName>
    </alternativeName>
</protein>
<dbReference type="InterPro" id="IPR036291">
    <property type="entry name" value="NAD(P)-bd_dom_sf"/>
</dbReference>
<dbReference type="HAMAP" id="MF_01988">
    <property type="entry name" value="Succ_CoA_alpha"/>
    <property type="match status" value="1"/>
</dbReference>